<dbReference type="Pfam" id="PF00587">
    <property type="entry name" value="tRNA-synt_2b"/>
    <property type="match status" value="1"/>
</dbReference>
<dbReference type="InterPro" id="IPR033729">
    <property type="entry name" value="SerRS_core"/>
</dbReference>
<dbReference type="InterPro" id="IPR015866">
    <property type="entry name" value="Ser-tRNA-synth_1_N"/>
</dbReference>
<comment type="similarity">
    <text evidence="6">Belongs to the class-II aminoacyl-tRNA synthetase family. Type-1 seryl-tRNA synthetase subfamily.</text>
</comment>
<reference evidence="10" key="1">
    <citation type="journal article" date="2019" name="Int. J. Syst. Evol. Microbiol.">
        <title>The Global Catalogue of Microorganisms (GCM) 10K type strain sequencing project: providing services to taxonomists for standard genome sequencing and annotation.</title>
        <authorList>
            <consortium name="The Broad Institute Genomics Platform"/>
            <consortium name="The Broad Institute Genome Sequencing Center for Infectious Disease"/>
            <person name="Wu L."/>
            <person name="Ma J."/>
        </authorList>
    </citation>
    <scope>NUCLEOTIDE SEQUENCE [LARGE SCALE GENOMIC DNA]</scope>
    <source>
        <strain evidence="10">CCUG 51943</strain>
    </source>
</reference>
<comment type="catalytic activity">
    <reaction evidence="6">
        <text>tRNA(Ser) + L-serine + ATP = L-seryl-tRNA(Ser) + AMP + diphosphate + H(+)</text>
        <dbReference type="Rhea" id="RHEA:12292"/>
        <dbReference type="Rhea" id="RHEA-COMP:9669"/>
        <dbReference type="Rhea" id="RHEA-COMP:9703"/>
        <dbReference type="ChEBI" id="CHEBI:15378"/>
        <dbReference type="ChEBI" id="CHEBI:30616"/>
        <dbReference type="ChEBI" id="CHEBI:33019"/>
        <dbReference type="ChEBI" id="CHEBI:33384"/>
        <dbReference type="ChEBI" id="CHEBI:78442"/>
        <dbReference type="ChEBI" id="CHEBI:78533"/>
        <dbReference type="ChEBI" id="CHEBI:456215"/>
        <dbReference type="EC" id="6.1.1.11"/>
    </reaction>
</comment>
<comment type="catalytic activity">
    <reaction evidence="6">
        <text>tRNA(Sec) + L-serine + ATP = L-seryl-tRNA(Sec) + AMP + diphosphate + H(+)</text>
        <dbReference type="Rhea" id="RHEA:42580"/>
        <dbReference type="Rhea" id="RHEA-COMP:9742"/>
        <dbReference type="Rhea" id="RHEA-COMP:10128"/>
        <dbReference type="ChEBI" id="CHEBI:15378"/>
        <dbReference type="ChEBI" id="CHEBI:30616"/>
        <dbReference type="ChEBI" id="CHEBI:33019"/>
        <dbReference type="ChEBI" id="CHEBI:33384"/>
        <dbReference type="ChEBI" id="CHEBI:78442"/>
        <dbReference type="ChEBI" id="CHEBI:78533"/>
        <dbReference type="ChEBI" id="CHEBI:456215"/>
        <dbReference type="EC" id="6.1.1.11"/>
    </reaction>
</comment>
<comment type="subunit">
    <text evidence="6">Homodimer. The tRNA molecule binds across the dimer.</text>
</comment>
<evidence type="ECO:0000256" key="5">
    <source>
        <dbReference type="ARBA" id="ARBA00023146"/>
    </source>
</evidence>
<comment type="domain">
    <text evidence="6">Consists of two distinct domains, a catalytic core and a N-terminal extension that is involved in tRNA binding.</text>
</comment>
<keyword evidence="5 6" id="KW-0030">Aminoacyl-tRNA synthetase</keyword>
<dbReference type="Gene3D" id="1.10.287.40">
    <property type="entry name" value="Serine-tRNA synthetase, tRNA binding domain"/>
    <property type="match status" value="1"/>
</dbReference>
<dbReference type="RefSeq" id="WP_377001273.1">
    <property type="nucleotide sequence ID" value="NZ_JBHSQE010000005.1"/>
</dbReference>
<feature type="domain" description="Aminoacyl-transfer RNA synthetases class-II family profile" evidence="8">
    <location>
        <begin position="135"/>
        <end position="403"/>
    </location>
</feature>
<dbReference type="HAMAP" id="MF_00176">
    <property type="entry name" value="Ser_tRNA_synth_type1"/>
    <property type="match status" value="1"/>
</dbReference>
<keyword evidence="6" id="KW-0963">Cytoplasm</keyword>
<feature type="binding site" evidence="6">
    <location>
        <begin position="226"/>
        <end position="228"/>
    </location>
    <ligand>
        <name>L-serine</name>
        <dbReference type="ChEBI" id="CHEBI:33384"/>
    </ligand>
</feature>
<comment type="subcellular location">
    <subcellularLocation>
        <location evidence="6">Cytoplasm</location>
    </subcellularLocation>
</comment>
<keyword evidence="3 6" id="KW-0067">ATP-binding</keyword>
<feature type="binding site" evidence="6">
    <location>
        <begin position="257"/>
        <end position="259"/>
    </location>
    <ligand>
        <name>ATP</name>
        <dbReference type="ChEBI" id="CHEBI:30616"/>
    </ligand>
</feature>
<dbReference type="EC" id="6.1.1.11" evidence="6"/>
<feature type="binding site" evidence="6">
    <location>
        <begin position="344"/>
        <end position="347"/>
    </location>
    <ligand>
        <name>ATP</name>
        <dbReference type="ChEBI" id="CHEBI:30616"/>
    </ligand>
</feature>
<dbReference type="Pfam" id="PF02403">
    <property type="entry name" value="Seryl_tRNA_N"/>
    <property type="match status" value="1"/>
</dbReference>
<keyword evidence="10" id="KW-1185">Reference proteome</keyword>
<dbReference type="PIRSF" id="PIRSF001529">
    <property type="entry name" value="Ser-tRNA-synth_IIa"/>
    <property type="match status" value="1"/>
</dbReference>
<dbReference type="SUPFAM" id="SSF46589">
    <property type="entry name" value="tRNA-binding arm"/>
    <property type="match status" value="1"/>
</dbReference>
<keyword evidence="2 6" id="KW-0547">Nucleotide-binding</keyword>
<evidence type="ECO:0000256" key="6">
    <source>
        <dbReference type="HAMAP-Rule" id="MF_00176"/>
    </source>
</evidence>
<feature type="binding site" evidence="6">
    <location>
        <position position="280"/>
    </location>
    <ligand>
        <name>L-serine</name>
        <dbReference type="ChEBI" id="CHEBI:33384"/>
    </ligand>
</feature>
<feature type="coiled-coil region" evidence="7">
    <location>
        <begin position="74"/>
        <end position="101"/>
    </location>
</feature>
<dbReference type="EMBL" id="JBHSQE010000005">
    <property type="protein sequence ID" value="MFC6146690.1"/>
    <property type="molecule type" value="Genomic_DNA"/>
</dbReference>
<evidence type="ECO:0000313" key="9">
    <source>
        <dbReference type="EMBL" id="MFC6146690.1"/>
    </source>
</evidence>
<evidence type="ECO:0000256" key="1">
    <source>
        <dbReference type="ARBA" id="ARBA00022598"/>
    </source>
</evidence>
<comment type="function">
    <text evidence="6">Catalyzes the attachment of serine to tRNA(Ser). Is also able to aminoacylate tRNA(Sec) with serine, to form the misacylated tRNA L-seryl-tRNA(Sec), which will be further converted into selenocysteinyl-tRNA(Sec).</text>
</comment>
<sequence>MIDLKFLRENPDVVRASQVTRGEDPALVDKLLSADEERRAAISAADTLRGEQKAFGKKIGQAAPEDRPALLAGSNELKAQVKESEEAEKAAEAAVQELQMQLSNVVEGAPAGGEDDFVILEHVGEPREFDFAPKDHLELGTSLGLIDMERGTKVGGARFYYLTGDGAFLQLGMMMLAAQKARAAGFQLMIPPVLVRPEIMAGTGFLGDHAEEIYYLERDDLYLVGTSEVALAGYHKDEIIDLSQGPVKYTGWSSCFRREAGSYGKDTRGIIRVHQFDKLEMFVYCKPEDAVAQHQALLDMERDMLSAVEVPYRIIDIAGGDLGQSAARKFDTEAWIPTQGTYRELTSTSNCTTFQGRRLQTRYRDENGKAQIAATLNGTLATTRWLVAILENNQQADGSVVVPEALRPFVGKDVLEPKK</sequence>
<dbReference type="InterPro" id="IPR010978">
    <property type="entry name" value="tRNA-bd_arm"/>
</dbReference>
<comment type="caution">
    <text evidence="9">The sequence shown here is derived from an EMBL/GenBank/DDBJ whole genome shotgun (WGS) entry which is preliminary data.</text>
</comment>
<evidence type="ECO:0000256" key="2">
    <source>
        <dbReference type="ARBA" id="ARBA00022741"/>
    </source>
</evidence>
<dbReference type="InterPro" id="IPR045864">
    <property type="entry name" value="aa-tRNA-synth_II/BPL/LPL"/>
</dbReference>
<dbReference type="GO" id="GO:0004828">
    <property type="term" value="F:serine-tRNA ligase activity"/>
    <property type="evidence" value="ECO:0007669"/>
    <property type="project" value="UniProtKB-EC"/>
</dbReference>
<name>A0ABW1QEP5_9CORY</name>
<dbReference type="PANTHER" id="PTHR11778">
    <property type="entry name" value="SERYL-TRNA SYNTHETASE"/>
    <property type="match status" value="1"/>
</dbReference>
<evidence type="ECO:0000313" key="10">
    <source>
        <dbReference type="Proteomes" id="UP001596244"/>
    </source>
</evidence>
<dbReference type="InterPro" id="IPR042103">
    <property type="entry name" value="SerRS_1_N_sf"/>
</dbReference>
<feature type="binding site" evidence="6">
    <location>
        <position position="273"/>
    </location>
    <ligand>
        <name>ATP</name>
        <dbReference type="ChEBI" id="CHEBI:30616"/>
    </ligand>
</feature>
<dbReference type="InterPro" id="IPR006195">
    <property type="entry name" value="aa-tRNA-synth_II"/>
</dbReference>
<gene>
    <name evidence="6 9" type="primary">serS</name>
    <name evidence="9" type="ORF">ACFPUZ_07715</name>
</gene>
<protein>
    <recommendedName>
        <fullName evidence="6">Serine--tRNA ligase</fullName>
        <ecNumber evidence="6">6.1.1.11</ecNumber>
    </recommendedName>
    <alternativeName>
        <fullName evidence="6">Seryl-tRNA synthetase</fullName>
        <shortName evidence="6">SerRS</shortName>
    </alternativeName>
    <alternativeName>
        <fullName evidence="6">Seryl-tRNA(Ser/Sec) synthetase</fullName>
    </alternativeName>
</protein>
<evidence type="ECO:0000256" key="3">
    <source>
        <dbReference type="ARBA" id="ARBA00022840"/>
    </source>
</evidence>
<keyword evidence="1 6" id="KW-0436">Ligase</keyword>
<keyword evidence="4 6" id="KW-0648">Protein biosynthesis</keyword>
<evidence type="ECO:0000256" key="7">
    <source>
        <dbReference type="SAM" id="Coils"/>
    </source>
</evidence>
<keyword evidence="7" id="KW-0175">Coiled coil</keyword>
<evidence type="ECO:0000259" key="8">
    <source>
        <dbReference type="PROSITE" id="PS50862"/>
    </source>
</evidence>
<evidence type="ECO:0000256" key="4">
    <source>
        <dbReference type="ARBA" id="ARBA00022917"/>
    </source>
</evidence>
<dbReference type="InterPro" id="IPR002314">
    <property type="entry name" value="aa-tRNA-synt_IIb"/>
</dbReference>
<organism evidence="9 10">
    <name type="scientific">Corynebacterium nasicanis</name>
    <dbReference type="NCBI Taxonomy" id="1448267"/>
    <lineage>
        <taxon>Bacteria</taxon>
        <taxon>Bacillati</taxon>
        <taxon>Actinomycetota</taxon>
        <taxon>Actinomycetes</taxon>
        <taxon>Mycobacteriales</taxon>
        <taxon>Corynebacteriaceae</taxon>
        <taxon>Corynebacterium</taxon>
    </lineage>
</organism>
<dbReference type="CDD" id="cd00770">
    <property type="entry name" value="SerRS_core"/>
    <property type="match status" value="1"/>
</dbReference>
<proteinExistence type="inferred from homology"/>
<comment type="pathway">
    <text evidence="6">Aminoacyl-tRNA biosynthesis; selenocysteinyl-tRNA(Sec) biosynthesis; L-seryl-tRNA(Sec) from L-serine and tRNA(Sec): step 1/1.</text>
</comment>
<dbReference type="PROSITE" id="PS50862">
    <property type="entry name" value="AA_TRNA_LIGASE_II"/>
    <property type="match status" value="1"/>
</dbReference>
<dbReference type="PRINTS" id="PR00981">
    <property type="entry name" value="TRNASYNTHSER"/>
</dbReference>
<dbReference type="InterPro" id="IPR002317">
    <property type="entry name" value="Ser-tRNA-ligase_type_1"/>
</dbReference>
<dbReference type="Proteomes" id="UP001596244">
    <property type="component" value="Unassembled WGS sequence"/>
</dbReference>
<dbReference type="Gene3D" id="3.30.930.10">
    <property type="entry name" value="Bira Bifunctional Protein, Domain 2"/>
    <property type="match status" value="1"/>
</dbReference>
<dbReference type="SUPFAM" id="SSF55681">
    <property type="entry name" value="Class II aaRS and biotin synthetases"/>
    <property type="match status" value="1"/>
</dbReference>
<feature type="binding site" evidence="6">
    <location>
        <position position="379"/>
    </location>
    <ligand>
        <name>L-serine</name>
        <dbReference type="ChEBI" id="CHEBI:33384"/>
    </ligand>
</feature>
<dbReference type="NCBIfam" id="TIGR00414">
    <property type="entry name" value="serS"/>
    <property type="match status" value="1"/>
</dbReference>
<accession>A0ABW1QEP5</accession>